<organism evidence="2 3">
    <name type="scientific">Caerostris extrusa</name>
    <name type="common">Bark spider</name>
    <name type="synonym">Caerostris bankana</name>
    <dbReference type="NCBI Taxonomy" id="172846"/>
    <lineage>
        <taxon>Eukaryota</taxon>
        <taxon>Metazoa</taxon>
        <taxon>Ecdysozoa</taxon>
        <taxon>Arthropoda</taxon>
        <taxon>Chelicerata</taxon>
        <taxon>Arachnida</taxon>
        <taxon>Araneae</taxon>
        <taxon>Araneomorphae</taxon>
        <taxon>Entelegynae</taxon>
        <taxon>Araneoidea</taxon>
        <taxon>Araneidae</taxon>
        <taxon>Caerostris</taxon>
    </lineage>
</organism>
<dbReference type="Proteomes" id="UP001054945">
    <property type="component" value="Unassembled WGS sequence"/>
</dbReference>
<accession>A0AAV4Y9D3</accession>
<keyword evidence="3" id="KW-1185">Reference proteome</keyword>
<feature type="compositionally biased region" description="Polar residues" evidence="1">
    <location>
        <begin position="1"/>
        <end position="13"/>
    </location>
</feature>
<evidence type="ECO:0000313" key="2">
    <source>
        <dbReference type="EMBL" id="GIZ02782.1"/>
    </source>
</evidence>
<evidence type="ECO:0000313" key="3">
    <source>
        <dbReference type="Proteomes" id="UP001054945"/>
    </source>
</evidence>
<feature type="region of interest" description="Disordered" evidence="1">
    <location>
        <begin position="1"/>
        <end position="23"/>
    </location>
</feature>
<sequence length="93" mass="10156">MDMGNNLNCSSPLSEELTSRNADVSDVGTDTLSAAAEKETTTSELQVRAGKRKLLGKLRALASGVDTKTAAGHVKMCIRNHYFAFYLGLMRYR</sequence>
<protein>
    <submittedName>
        <fullName evidence="2">Uncharacterized protein</fullName>
    </submittedName>
</protein>
<name>A0AAV4Y9D3_CAEEX</name>
<dbReference type="AlphaFoldDB" id="A0AAV4Y9D3"/>
<comment type="caution">
    <text evidence="2">The sequence shown here is derived from an EMBL/GenBank/DDBJ whole genome shotgun (WGS) entry which is preliminary data.</text>
</comment>
<dbReference type="EMBL" id="BPLR01001504">
    <property type="protein sequence ID" value="GIZ02782.1"/>
    <property type="molecule type" value="Genomic_DNA"/>
</dbReference>
<reference evidence="2 3" key="1">
    <citation type="submission" date="2021-06" db="EMBL/GenBank/DDBJ databases">
        <title>Caerostris extrusa draft genome.</title>
        <authorList>
            <person name="Kono N."/>
            <person name="Arakawa K."/>
        </authorList>
    </citation>
    <scope>NUCLEOTIDE SEQUENCE [LARGE SCALE GENOMIC DNA]</scope>
</reference>
<proteinExistence type="predicted"/>
<evidence type="ECO:0000256" key="1">
    <source>
        <dbReference type="SAM" id="MobiDB-lite"/>
    </source>
</evidence>
<gene>
    <name evidence="2" type="ORF">CEXT_19491</name>
</gene>